<dbReference type="GO" id="GO:0008521">
    <property type="term" value="F:acetyl-CoA transmembrane transporter activity"/>
    <property type="evidence" value="ECO:0007669"/>
    <property type="project" value="InterPro"/>
</dbReference>
<dbReference type="PANTHER" id="PTHR12778">
    <property type="entry name" value="SOLUTE CARRIER FAMILY 33 ACETYL-COA TRANSPORTER -RELATED"/>
    <property type="match status" value="1"/>
</dbReference>
<dbReference type="Proteomes" id="UP000193944">
    <property type="component" value="Unassembled WGS sequence"/>
</dbReference>
<feature type="transmembrane region" description="Helical" evidence="5">
    <location>
        <begin position="109"/>
        <end position="125"/>
    </location>
</feature>
<dbReference type="SUPFAM" id="SSF103473">
    <property type="entry name" value="MFS general substrate transporter"/>
    <property type="match status" value="1"/>
</dbReference>
<dbReference type="InterPro" id="IPR024371">
    <property type="entry name" value="AcetylCoA_trans_1-like"/>
</dbReference>
<protein>
    <submittedName>
        <fullName evidence="6">MFS general substrate transporter</fullName>
    </submittedName>
</protein>
<sequence>MDEEYALNEMGDKEKLLPVSKLNEKKLEEVKPNLSKDLWDFILLVILYFLQGIPLGLALGSLPFLLKSKMTYSDMAIFAITNYPYSMKLLWSPIVDSFFNKNFGRRKSWIVPIQLCSAFLMFFFGNSVDEKMKLKEIPIGFITIFFTVMVILSATQDIALDGWALELLSKENLSYASTAQTVGLNTGQFLSFTVFLAFNSAEFSNKYLRSTPSEYGVLQLGPYLRFWAVCYFLVTLYLILLKKEKPCVDIIGSIKDVYQIMWKVIKLPRMRSFIVLLFIAKIGFVTNDAVTSLKLLEKGFKREDLSVTVLIDFPLQIIFGYYAAKWSSGKRPLKPWMWAFYGRIAAAILAMFVVKFFSISEKGEVSTGYFILIIFSTVLSSFMSTVQFVSIGCFFARIADPAVGGTYMTLLNTLSNLGGTWPRPLILKGVDVLTNYGECQGLPDDLQNISCKTSDGRHSCLTNGGQCEIYTDGYYTISIICIVLSFLTLFFFIKKEVRKLESTPKKYWEIPKDKEKE</sequence>
<feature type="transmembrane region" description="Helical" evidence="5">
    <location>
        <begin position="41"/>
        <end position="66"/>
    </location>
</feature>
<dbReference type="STRING" id="1754192.A0A1Y1X337"/>
<feature type="transmembrane region" description="Helical" evidence="5">
    <location>
        <begin position="402"/>
        <end position="421"/>
    </location>
</feature>
<organism evidence="6 7">
    <name type="scientific">Anaeromyces robustus</name>
    <dbReference type="NCBI Taxonomy" id="1754192"/>
    <lineage>
        <taxon>Eukaryota</taxon>
        <taxon>Fungi</taxon>
        <taxon>Fungi incertae sedis</taxon>
        <taxon>Chytridiomycota</taxon>
        <taxon>Chytridiomycota incertae sedis</taxon>
        <taxon>Neocallimastigomycetes</taxon>
        <taxon>Neocallimastigales</taxon>
        <taxon>Neocallimastigaceae</taxon>
        <taxon>Anaeromyces</taxon>
    </lineage>
</organism>
<keyword evidence="7" id="KW-1185">Reference proteome</keyword>
<dbReference type="Pfam" id="PF13000">
    <property type="entry name" value="Acatn"/>
    <property type="match status" value="3"/>
</dbReference>
<dbReference type="InterPro" id="IPR036259">
    <property type="entry name" value="MFS_trans_sf"/>
</dbReference>
<reference evidence="6 7" key="1">
    <citation type="submission" date="2016-08" db="EMBL/GenBank/DDBJ databases">
        <title>A Parts List for Fungal Cellulosomes Revealed by Comparative Genomics.</title>
        <authorList>
            <consortium name="DOE Joint Genome Institute"/>
            <person name="Haitjema C.H."/>
            <person name="Gilmore S.P."/>
            <person name="Henske J.K."/>
            <person name="Solomon K.V."/>
            <person name="De Groot R."/>
            <person name="Kuo A."/>
            <person name="Mondo S.J."/>
            <person name="Salamov A.A."/>
            <person name="Labutti K."/>
            <person name="Zhao Z."/>
            <person name="Chiniquy J."/>
            <person name="Barry K."/>
            <person name="Brewer H.M."/>
            <person name="Purvine S.O."/>
            <person name="Wright A.T."/>
            <person name="Boxma B."/>
            <person name="Van Alen T."/>
            <person name="Hackstein J.H."/>
            <person name="Baker S.E."/>
            <person name="Grigoriev I.V."/>
            <person name="O'Malley M.A."/>
        </authorList>
    </citation>
    <scope>NUCLEOTIDE SEQUENCE [LARGE SCALE GENOMIC DNA]</scope>
    <source>
        <strain evidence="6 7">S4</strain>
    </source>
</reference>
<dbReference type="FunFam" id="1.20.1250.20:FF:000289">
    <property type="entry name" value="Acetyl-coenzyme A transporter 1"/>
    <property type="match status" value="1"/>
</dbReference>
<reference evidence="6 7" key="2">
    <citation type="submission" date="2016-08" db="EMBL/GenBank/DDBJ databases">
        <title>Pervasive Adenine N6-methylation of Active Genes in Fungi.</title>
        <authorList>
            <consortium name="DOE Joint Genome Institute"/>
            <person name="Mondo S.J."/>
            <person name="Dannebaum R.O."/>
            <person name="Kuo R.C."/>
            <person name="Labutti K."/>
            <person name="Haridas S."/>
            <person name="Kuo A."/>
            <person name="Salamov A."/>
            <person name="Ahrendt S.R."/>
            <person name="Lipzen A."/>
            <person name="Sullivan W."/>
            <person name="Andreopoulos W.B."/>
            <person name="Clum A."/>
            <person name="Lindquist E."/>
            <person name="Daum C."/>
            <person name="Ramamoorthy G.K."/>
            <person name="Gryganskyi A."/>
            <person name="Culley D."/>
            <person name="Magnuson J.K."/>
            <person name="James T.Y."/>
            <person name="O'Malley M.A."/>
            <person name="Stajich J.E."/>
            <person name="Spatafora J.W."/>
            <person name="Visel A."/>
            <person name="Grigoriev I.V."/>
        </authorList>
    </citation>
    <scope>NUCLEOTIDE SEQUENCE [LARGE SCALE GENOMIC DNA]</scope>
    <source>
        <strain evidence="6 7">S4</strain>
    </source>
</reference>
<gene>
    <name evidence="6" type="ORF">BCR32DRAFT_221318</name>
</gene>
<feature type="transmembrane region" description="Helical" evidence="5">
    <location>
        <begin position="137"/>
        <end position="160"/>
    </location>
</feature>
<feature type="transmembrane region" description="Helical" evidence="5">
    <location>
        <begin position="273"/>
        <end position="293"/>
    </location>
</feature>
<evidence type="ECO:0000256" key="5">
    <source>
        <dbReference type="SAM" id="Phobius"/>
    </source>
</evidence>
<dbReference type="PANTHER" id="PTHR12778:SF9">
    <property type="entry name" value="ACETYL-COENZYME A TRANSPORTER 1"/>
    <property type="match status" value="1"/>
</dbReference>
<comment type="caution">
    <text evidence="6">The sequence shown here is derived from an EMBL/GenBank/DDBJ whole genome shotgun (WGS) entry which is preliminary data.</text>
</comment>
<feature type="transmembrane region" description="Helical" evidence="5">
    <location>
        <begin position="369"/>
        <end position="395"/>
    </location>
</feature>
<dbReference type="Gene3D" id="1.20.1250.20">
    <property type="entry name" value="MFS general substrate transporter like domains"/>
    <property type="match status" value="1"/>
</dbReference>
<accession>A0A1Y1X337</accession>
<proteinExistence type="predicted"/>
<evidence type="ECO:0000256" key="1">
    <source>
        <dbReference type="ARBA" id="ARBA00004141"/>
    </source>
</evidence>
<dbReference type="GO" id="GO:0035348">
    <property type="term" value="P:acetyl-CoA transmembrane transport"/>
    <property type="evidence" value="ECO:0007669"/>
    <property type="project" value="InterPro"/>
</dbReference>
<feature type="transmembrane region" description="Helical" evidence="5">
    <location>
        <begin position="473"/>
        <end position="493"/>
    </location>
</feature>
<evidence type="ECO:0000256" key="4">
    <source>
        <dbReference type="ARBA" id="ARBA00023136"/>
    </source>
</evidence>
<feature type="transmembrane region" description="Helical" evidence="5">
    <location>
        <begin position="220"/>
        <end position="240"/>
    </location>
</feature>
<feature type="transmembrane region" description="Helical" evidence="5">
    <location>
        <begin position="336"/>
        <end position="357"/>
    </location>
</feature>
<evidence type="ECO:0000313" key="7">
    <source>
        <dbReference type="Proteomes" id="UP000193944"/>
    </source>
</evidence>
<dbReference type="InterPro" id="IPR004752">
    <property type="entry name" value="AmpG_permease/AT-1"/>
</dbReference>
<feature type="transmembrane region" description="Helical" evidence="5">
    <location>
        <begin position="305"/>
        <end position="324"/>
    </location>
</feature>
<dbReference type="EMBL" id="MCFG01000163">
    <property type="protein sequence ID" value="ORX79806.1"/>
    <property type="molecule type" value="Genomic_DNA"/>
</dbReference>
<name>A0A1Y1X337_9FUNG</name>
<keyword evidence="2 5" id="KW-0812">Transmembrane</keyword>
<dbReference type="OrthoDB" id="6415790at2759"/>
<evidence type="ECO:0000256" key="3">
    <source>
        <dbReference type="ARBA" id="ARBA00022989"/>
    </source>
</evidence>
<dbReference type="AlphaFoldDB" id="A0A1Y1X337"/>
<keyword evidence="3 5" id="KW-1133">Transmembrane helix</keyword>
<keyword evidence="4 5" id="KW-0472">Membrane</keyword>
<evidence type="ECO:0000313" key="6">
    <source>
        <dbReference type="EMBL" id="ORX79806.1"/>
    </source>
</evidence>
<comment type="subcellular location">
    <subcellularLocation>
        <location evidence="1">Membrane</location>
        <topology evidence="1">Multi-pass membrane protein</topology>
    </subcellularLocation>
</comment>
<evidence type="ECO:0000256" key="2">
    <source>
        <dbReference type="ARBA" id="ARBA00022692"/>
    </source>
</evidence>
<dbReference type="GO" id="GO:0016020">
    <property type="term" value="C:membrane"/>
    <property type="evidence" value="ECO:0007669"/>
    <property type="project" value="UniProtKB-SubCell"/>
</dbReference>